<name>A0AAV0VZR7_9HEMI</name>
<evidence type="ECO:0000256" key="8">
    <source>
        <dbReference type="ARBA" id="ARBA00023306"/>
    </source>
</evidence>
<dbReference type="PANTHER" id="PTHR45884:SF2">
    <property type="entry name" value="N-ACETYLTRANSFERASE ECO"/>
    <property type="match status" value="1"/>
</dbReference>
<keyword evidence="4" id="KW-0479">Metal-binding</keyword>
<dbReference type="GO" id="GO:0000785">
    <property type="term" value="C:chromatin"/>
    <property type="evidence" value="ECO:0007669"/>
    <property type="project" value="TreeGrafter"/>
</dbReference>
<comment type="similarity">
    <text evidence="2">Belongs to the acetyltransferase family. ECO subfamily.</text>
</comment>
<evidence type="ECO:0000313" key="12">
    <source>
        <dbReference type="EMBL" id="CAI6349761.1"/>
    </source>
</evidence>
<feature type="domain" description="N-acetyltransferase ESCO acetyl-transferase" evidence="11">
    <location>
        <begin position="339"/>
        <end position="407"/>
    </location>
</feature>
<proteinExistence type="inferred from homology"/>
<keyword evidence="6" id="KW-0862">Zinc</keyword>
<dbReference type="InterPro" id="IPR028009">
    <property type="entry name" value="ESCO_Acetyltransf_dom"/>
</dbReference>
<comment type="caution">
    <text evidence="12">The sequence shown here is derived from an EMBL/GenBank/DDBJ whole genome shotgun (WGS) entry which is preliminary data.</text>
</comment>
<dbReference type="Pfam" id="PF13878">
    <property type="entry name" value="zf-C2H2_3"/>
    <property type="match status" value="1"/>
</dbReference>
<evidence type="ECO:0000256" key="4">
    <source>
        <dbReference type="ARBA" id="ARBA00022723"/>
    </source>
</evidence>
<dbReference type="Pfam" id="PF13880">
    <property type="entry name" value="Acetyltransf_13"/>
    <property type="match status" value="1"/>
</dbReference>
<dbReference type="EMBL" id="CARXXK010000001">
    <property type="protein sequence ID" value="CAI6349761.1"/>
    <property type="molecule type" value="Genomic_DNA"/>
</dbReference>
<evidence type="ECO:0000259" key="10">
    <source>
        <dbReference type="Pfam" id="PF13878"/>
    </source>
</evidence>
<evidence type="ECO:0000256" key="1">
    <source>
        <dbReference type="ARBA" id="ARBA00004123"/>
    </source>
</evidence>
<evidence type="ECO:0000256" key="5">
    <source>
        <dbReference type="ARBA" id="ARBA00022771"/>
    </source>
</evidence>
<evidence type="ECO:0000256" key="9">
    <source>
        <dbReference type="ARBA" id="ARBA00023315"/>
    </source>
</evidence>
<evidence type="ECO:0000256" key="3">
    <source>
        <dbReference type="ARBA" id="ARBA00022679"/>
    </source>
</evidence>
<reference evidence="12 13" key="1">
    <citation type="submission" date="2023-01" db="EMBL/GenBank/DDBJ databases">
        <authorList>
            <person name="Whitehead M."/>
        </authorList>
    </citation>
    <scope>NUCLEOTIDE SEQUENCE [LARGE SCALE GENOMIC DNA]</scope>
</reference>
<accession>A0AAV0VZR7</accession>
<dbReference type="PANTHER" id="PTHR45884">
    <property type="entry name" value="N-ACETYLTRANSFERASE ECO"/>
    <property type="match status" value="1"/>
</dbReference>
<dbReference type="GO" id="GO:0007064">
    <property type="term" value="P:mitotic sister chromatid cohesion"/>
    <property type="evidence" value="ECO:0007669"/>
    <property type="project" value="TreeGrafter"/>
</dbReference>
<comment type="subcellular location">
    <subcellularLocation>
        <location evidence="1">Nucleus</location>
    </subcellularLocation>
</comment>
<evidence type="ECO:0000259" key="11">
    <source>
        <dbReference type="Pfam" id="PF13880"/>
    </source>
</evidence>
<dbReference type="InterPro" id="IPR028005">
    <property type="entry name" value="AcTrfase_ESCO_Znf_dom"/>
</dbReference>
<evidence type="ECO:0000256" key="6">
    <source>
        <dbReference type="ARBA" id="ARBA00022833"/>
    </source>
</evidence>
<feature type="domain" description="N-acetyltransferase ESCO zinc-finger" evidence="10">
    <location>
        <begin position="196"/>
        <end position="235"/>
    </location>
</feature>
<dbReference type="GO" id="GO:0005634">
    <property type="term" value="C:nucleus"/>
    <property type="evidence" value="ECO:0007669"/>
    <property type="project" value="UniProtKB-SubCell"/>
</dbReference>
<evidence type="ECO:0000256" key="7">
    <source>
        <dbReference type="ARBA" id="ARBA00023242"/>
    </source>
</evidence>
<dbReference type="GO" id="GO:0061733">
    <property type="term" value="F:protein-lysine-acetyltransferase activity"/>
    <property type="evidence" value="ECO:0007669"/>
    <property type="project" value="TreeGrafter"/>
</dbReference>
<keyword evidence="8" id="KW-0131">Cell cycle</keyword>
<keyword evidence="9" id="KW-0012">Acyltransferase</keyword>
<dbReference type="AlphaFoldDB" id="A0AAV0VZR7"/>
<keyword evidence="13" id="KW-1185">Reference proteome</keyword>
<keyword evidence="3" id="KW-0808">Transferase</keyword>
<sequence length="410" mass="47056">MHQDKPKRILLEQDNNRKFFKSKVIHNDTPNKKKDNGFNFKVINWNDGNSNNSGVKVNESYLNSPKILNDNNIDENGQNINKLELLEDNHNENSNVEKCLVAYSSPAARRLKEVSNSSIDVNDMVINEPAYISIDFNDTIIKQFAAVDVSVLVNESSQTNLCPIFINETPPLCRTICSSEKKSTVRKGRKIIDDTQYQIYAGQKKFGGFLCKECGLYYSKGEPEDEAEHDKYHKAKDIFKYKSSKNEKVIFKDIDERIVVISGSDTKMLCSKALEVMLYVDKELGCYTECSVLPTTKKVHLYIKKRQVIGCLVIDLISQAYRNLETETEDMIVVSEESYPVKAGVNSIWTKWDCRNTGIARKLLDYFRKNYTFGHILALDEIAFTVPTRSGKQFIKKYTNRNDFLVYTGW</sequence>
<evidence type="ECO:0000313" key="13">
    <source>
        <dbReference type="Proteomes" id="UP001160148"/>
    </source>
</evidence>
<keyword evidence="5" id="KW-0863">Zinc-finger</keyword>
<evidence type="ECO:0008006" key="14">
    <source>
        <dbReference type="Google" id="ProtNLM"/>
    </source>
</evidence>
<organism evidence="12 13">
    <name type="scientific">Macrosiphum euphorbiae</name>
    <name type="common">potato aphid</name>
    <dbReference type="NCBI Taxonomy" id="13131"/>
    <lineage>
        <taxon>Eukaryota</taxon>
        <taxon>Metazoa</taxon>
        <taxon>Ecdysozoa</taxon>
        <taxon>Arthropoda</taxon>
        <taxon>Hexapoda</taxon>
        <taxon>Insecta</taxon>
        <taxon>Pterygota</taxon>
        <taxon>Neoptera</taxon>
        <taxon>Paraneoptera</taxon>
        <taxon>Hemiptera</taxon>
        <taxon>Sternorrhyncha</taxon>
        <taxon>Aphidomorpha</taxon>
        <taxon>Aphidoidea</taxon>
        <taxon>Aphididae</taxon>
        <taxon>Macrosiphini</taxon>
        <taxon>Macrosiphum</taxon>
    </lineage>
</organism>
<gene>
    <name evidence="12" type="ORF">MEUPH1_LOCUS6287</name>
</gene>
<keyword evidence="7" id="KW-0539">Nucleus</keyword>
<protein>
    <recommendedName>
        <fullName evidence="14">N-acetyltransferase ESCO2</fullName>
    </recommendedName>
</protein>
<dbReference type="Proteomes" id="UP001160148">
    <property type="component" value="Unassembled WGS sequence"/>
</dbReference>
<evidence type="ECO:0000256" key="2">
    <source>
        <dbReference type="ARBA" id="ARBA00005816"/>
    </source>
</evidence>
<dbReference type="GO" id="GO:0008270">
    <property type="term" value="F:zinc ion binding"/>
    <property type="evidence" value="ECO:0007669"/>
    <property type="project" value="UniProtKB-KW"/>
</dbReference>